<dbReference type="InterPro" id="IPR000620">
    <property type="entry name" value="EamA_dom"/>
</dbReference>
<evidence type="ECO:0000313" key="8">
    <source>
        <dbReference type="EMBL" id="KAL0905344.1"/>
    </source>
</evidence>
<gene>
    <name evidence="8" type="ORF">M5K25_023756</name>
</gene>
<dbReference type="Pfam" id="PF00892">
    <property type="entry name" value="EamA"/>
    <property type="match status" value="2"/>
</dbReference>
<organism evidence="8 9">
    <name type="scientific">Dendrobium thyrsiflorum</name>
    <name type="common">Pinecone-like raceme dendrobium</name>
    <name type="synonym">Orchid</name>
    <dbReference type="NCBI Taxonomy" id="117978"/>
    <lineage>
        <taxon>Eukaryota</taxon>
        <taxon>Viridiplantae</taxon>
        <taxon>Streptophyta</taxon>
        <taxon>Embryophyta</taxon>
        <taxon>Tracheophyta</taxon>
        <taxon>Spermatophyta</taxon>
        <taxon>Magnoliopsida</taxon>
        <taxon>Liliopsida</taxon>
        <taxon>Asparagales</taxon>
        <taxon>Orchidaceae</taxon>
        <taxon>Epidendroideae</taxon>
        <taxon>Malaxideae</taxon>
        <taxon>Dendrobiinae</taxon>
        <taxon>Dendrobium</taxon>
    </lineage>
</organism>
<protein>
    <recommendedName>
        <fullName evidence="6">WAT1-related protein</fullName>
    </recommendedName>
</protein>
<comment type="similarity">
    <text evidence="2 6">Belongs to the drug/metabolite transporter (DMT) superfamily. Plant drug/metabolite exporter (P-DME) (TC 2.A.7.4) family.</text>
</comment>
<keyword evidence="4 6" id="KW-1133">Transmembrane helix</keyword>
<comment type="subcellular location">
    <subcellularLocation>
        <location evidence="1 6">Membrane</location>
        <topology evidence="1 6">Multi-pass membrane protein</topology>
    </subcellularLocation>
</comment>
<feature type="transmembrane region" description="Helical" evidence="6">
    <location>
        <begin position="71"/>
        <end position="93"/>
    </location>
</feature>
<evidence type="ECO:0000259" key="7">
    <source>
        <dbReference type="Pfam" id="PF00892"/>
    </source>
</evidence>
<feature type="transmembrane region" description="Helical" evidence="6">
    <location>
        <begin position="302"/>
        <end position="321"/>
    </location>
</feature>
<name>A0ABD0U049_DENTH</name>
<evidence type="ECO:0000256" key="4">
    <source>
        <dbReference type="ARBA" id="ARBA00022989"/>
    </source>
</evidence>
<reference evidence="8 9" key="1">
    <citation type="journal article" date="2024" name="Plant Biotechnol. J.">
        <title>Dendrobium thyrsiflorum genome and its molecular insights into genes involved in important horticultural traits.</title>
        <authorList>
            <person name="Chen B."/>
            <person name="Wang J.Y."/>
            <person name="Zheng P.J."/>
            <person name="Li K.L."/>
            <person name="Liang Y.M."/>
            <person name="Chen X.F."/>
            <person name="Zhang C."/>
            <person name="Zhao X."/>
            <person name="He X."/>
            <person name="Zhang G.Q."/>
            <person name="Liu Z.J."/>
            <person name="Xu Q."/>
        </authorList>
    </citation>
    <scope>NUCLEOTIDE SEQUENCE [LARGE SCALE GENOMIC DNA]</scope>
    <source>
        <strain evidence="8">GZMU011</strain>
    </source>
</reference>
<dbReference type="PANTHER" id="PTHR31218">
    <property type="entry name" value="WAT1-RELATED PROTEIN"/>
    <property type="match status" value="1"/>
</dbReference>
<feature type="domain" description="EamA" evidence="7">
    <location>
        <begin position="13"/>
        <end position="148"/>
    </location>
</feature>
<dbReference type="AlphaFoldDB" id="A0ABD0U049"/>
<evidence type="ECO:0000256" key="1">
    <source>
        <dbReference type="ARBA" id="ARBA00004141"/>
    </source>
</evidence>
<evidence type="ECO:0000256" key="2">
    <source>
        <dbReference type="ARBA" id="ARBA00007635"/>
    </source>
</evidence>
<proteinExistence type="inferred from homology"/>
<dbReference type="InterPro" id="IPR030184">
    <property type="entry name" value="WAT1-related"/>
</dbReference>
<feature type="transmembrane region" description="Helical" evidence="6">
    <location>
        <begin position="105"/>
        <end position="122"/>
    </location>
</feature>
<feature type="transmembrane region" description="Helical" evidence="6">
    <location>
        <begin position="211"/>
        <end position="233"/>
    </location>
</feature>
<dbReference type="EMBL" id="JANQDX010000018">
    <property type="protein sequence ID" value="KAL0905344.1"/>
    <property type="molecule type" value="Genomic_DNA"/>
</dbReference>
<comment type="caution">
    <text evidence="8">The sequence shown here is derived from an EMBL/GenBank/DDBJ whole genome shotgun (WGS) entry which is preliminary data.</text>
</comment>
<feature type="transmembrane region" description="Helical" evidence="6">
    <location>
        <begin position="42"/>
        <end position="59"/>
    </location>
</feature>
<feature type="domain" description="EamA" evidence="7">
    <location>
        <begin position="181"/>
        <end position="318"/>
    </location>
</feature>
<feature type="transmembrane region" description="Helical" evidence="6">
    <location>
        <begin position="245"/>
        <end position="267"/>
    </location>
</feature>
<evidence type="ECO:0000256" key="3">
    <source>
        <dbReference type="ARBA" id="ARBA00022692"/>
    </source>
</evidence>
<dbReference type="GO" id="GO:0016020">
    <property type="term" value="C:membrane"/>
    <property type="evidence" value="ECO:0007669"/>
    <property type="project" value="UniProtKB-SubCell"/>
</dbReference>
<evidence type="ECO:0000313" key="9">
    <source>
        <dbReference type="Proteomes" id="UP001552299"/>
    </source>
</evidence>
<dbReference type="Proteomes" id="UP001552299">
    <property type="component" value="Unassembled WGS sequence"/>
</dbReference>
<dbReference type="InterPro" id="IPR037185">
    <property type="entry name" value="EmrE-like"/>
</dbReference>
<accession>A0ABD0U049</accession>
<feature type="transmembrane region" description="Helical" evidence="6">
    <location>
        <begin position="134"/>
        <end position="152"/>
    </location>
</feature>
<dbReference type="SUPFAM" id="SSF103481">
    <property type="entry name" value="Multidrug resistance efflux transporter EmrE"/>
    <property type="match status" value="2"/>
</dbReference>
<sequence length="348" mass="39158">MGRMERVKVPMSMLLVQTFTTGMMLLSKVVLSKGMFVFSLLAYRNAIGVLFVAPLAFSFEREMGRKLTYKALMWIFINAMFGVTLAMSLYYYGLRDTTAAYSSNFLNLIPIITFIIAVIFGVERLRIRSTEGKIKLVGALLCVGGAVVFGVYKGKILHIWPSHQIITLQNLNNCKKANILRGSLLLIGSCFSYAFWFVTQVKLYKVYPSKYWGTVWTCFVGSLQTIILGIIMNRRKEAWTLKWDLQLLTIIYSGILNTGATFCLISWAVSQRGPTYPPMFNPLSVVFTVILESFLFGQQITIGSLLGMAMIFGGLYAFLWAKRKEILMKRKTSEGDGSVTVLPVSDKD</sequence>
<keyword evidence="9" id="KW-1185">Reference proteome</keyword>
<keyword evidence="3 6" id="KW-0812">Transmembrane</keyword>
<feature type="transmembrane region" description="Helical" evidence="6">
    <location>
        <begin position="179"/>
        <end position="199"/>
    </location>
</feature>
<evidence type="ECO:0000256" key="6">
    <source>
        <dbReference type="RuleBase" id="RU363077"/>
    </source>
</evidence>
<evidence type="ECO:0000256" key="5">
    <source>
        <dbReference type="ARBA" id="ARBA00023136"/>
    </source>
</evidence>
<keyword evidence="5 6" id="KW-0472">Membrane</keyword>